<dbReference type="Pfam" id="PF13385">
    <property type="entry name" value="Laminin_G_3"/>
    <property type="match status" value="1"/>
</dbReference>
<dbReference type="InterPro" id="IPR013320">
    <property type="entry name" value="ConA-like_dom_sf"/>
</dbReference>
<dbReference type="EMBL" id="CAJOBC010111868">
    <property type="protein sequence ID" value="CAF4531984.1"/>
    <property type="molecule type" value="Genomic_DNA"/>
</dbReference>
<accession>A0A816D9X6</accession>
<gene>
    <name evidence="1" type="ORF">GPM918_LOCUS44400</name>
    <name evidence="2" type="ORF">SRO942_LOCUS46239</name>
</gene>
<evidence type="ECO:0008006" key="4">
    <source>
        <dbReference type="Google" id="ProtNLM"/>
    </source>
</evidence>
<comment type="caution">
    <text evidence="1">The sequence shown here is derived from an EMBL/GenBank/DDBJ whole genome shotgun (WGS) entry which is preliminary data.</text>
</comment>
<dbReference type="EMBL" id="CAJNOQ010043925">
    <property type="protein sequence ID" value="CAF1631954.1"/>
    <property type="molecule type" value="Genomic_DNA"/>
</dbReference>
<sequence>MSMHTRADASLIQMGWCKAFLGFSPSGQIIANVWSSSNITISALGPQIQTTPFWTHIVQTWSSTNGLRLYINNYLYTSVSNATTYLGSGSQNYATLGTVLNGTSCSAGQIQSTSQYFGDIDDFRIFSRELTSTDICELANL</sequence>
<dbReference type="OrthoDB" id="347083at2759"/>
<dbReference type="SUPFAM" id="SSF49899">
    <property type="entry name" value="Concanavalin A-like lectins/glucanases"/>
    <property type="match status" value="1"/>
</dbReference>
<name>A0A816D9X6_9BILA</name>
<dbReference type="Proteomes" id="UP000681722">
    <property type="component" value="Unassembled WGS sequence"/>
</dbReference>
<evidence type="ECO:0000313" key="3">
    <source>
        <dbReference type="Proteomes" id="UP000663829"/>
    </source>
</evidence>
<reference evidence="1" key="1">
    <citation type="submission" date="2021-02" db="EMBL/GenBank/DDBJ databases">
        <authorList>
            <person name="Nowell W R."/>
        </authorList>
    </citation>
    <scope>NUCLEOTIDE SEQUENCE</scope>
</reference>
<dbReference type="Proteomes" id="UP000663829">
    <property type="component" value="Unassembled WGS sequence"/>
</dbReference>
<proteinExistence type="predicted"/>
<dbReference type="Gene3D" id="2.60.120.200">
    <property type="match status" value="1"/>
</dbReference>
<dbReference type="AlphaFoldDB" id="A0A816D9X6"/>
<protein>
    <recommendedName>
        <fullName evidence="4">LamG domain-containing protein</fullName>
    </recommendedName>
</protein>
<keyword evidence="3" id="KW-1185">Reference proteome</keyword>
<evidence type="ECO:0000313" key="1">
    <source>
        <dbReference type="EMBL" id="CAF1631954.1"/>
    </source>
</evidence>
<organism evidence="1 3">
    <name type="scientific">Didymodactylos carnosus</name>
    <dbReference type="NCBI Taxonomy" id="1234261"/>
    <lineage>
        <taxon>Eukaryota</taxon>
        <taxon>Metazoa</taxon>
        <taxon>Spiralia</taxon>
        <taxon>Gnathifera</taxon>
        <taxon>Rotifera</taxon>
        <taxon>Eurotatoria</taxon>
        <taxon>Bdelloidea</taxon>
        <taxon>Philodinida</taxon>
        <taxon>Philodinidae</taxon>
        <taxon>Didymodactylos</taxon>
    </lineage>
</organism>
<evidence type="ECO:0000313" key="2">
    <source>
        <dbReference type="EMBL" id="CAF4531984.1"/>
    </source>
</evidence>